<proteinExistence type="predicted"/>
<evidence type="ECO:0000313" key="1">
    <source>
        <dbReference type="EMBL" id="EQD98429.1"/>
    </source>
</evidence>
<organism evidence="1 2">
    <name type="scientific">Helicobacter pylori PZ5024</name>
    <dbReference type="NCBI Taxonomy" id="1337391"/>
    <lineage>
        <taxon>Bacteria</taxon>
        <taxon>Pseudomonadati</taxon>
        <taxon>Campylobacterota</taxon>
        <taxon>Epsilonproteobacteria</taxon>
        <taxon>Campylobacterales</taxon>
        <taxon>Helicobacteraceae</taxon>
        <taxon>Helicobacter</taxon>
    </lineage>
</organism>
<sequence>MRLTPSSLVKTSLVFNQRLIAKTLMGVFYL</sequence>
<reference evidence="1 2" key="1">
    <citation type="journal article" date="2013" name="Genome Announc.">
        <title>Draft Genome Sequences of Helicobacter pylori Strains Isolated from Regions of Low and High Gastric Cancer Risk in Colombia.</title>
        <authorList>
            <person name="Sheh A."/>
            <person name="Piazuelo M.B."/>
            <person name="Wilson K.T."/>
            <person name="Correa P."/>
            <person name="Fox J.G."/>
        </authorList>
    </citation>
    <scope>NUCLEOTIDE SEQUENCE [LARGE SCALE GENOMIC DNA]</scope>
    <source>
        <strain evidence="1 2">PZ5024</strain>
    </source>
</reference>
<dbReference type="AlphaFoldDB" id="T2T3T1"/>
<dbReference type="EMBL" id="ASYS01000100">
    <property type="protein sequence ID" value="EQD98429.1"/>
    <property type="molecule type" value="Genomic_DNA"/>
</dbReference>
<dbReference type="Proteomes" id="UP000015645">
    <property type="component" value="Unassembled WGS sequence"/>
</dbReference>
<gene>
    <name evidence="1" type="ORF">L931_01900</name>
</gene>
<name>T2T3T1_HELPX</name>
<comment type="caution">
    <text evidence="1">The sequence shown here is derived from an EMBL/GenBank/DDBJ whole genome shotgun (WGS) entry which is preliminary data.</text>
</comment>
<accession>T2T3T1</accession>
<evidence type="ECO:0000313" key="2">
    <source>
        <dbReference type="Proteomes" id="UP000015645"/>
    </source>
</evidence>
<protein>
    <submittedName>
        <fullName evidence="1">Uncharacterized protein</fullName>
    </submittedName>
</protein>